<dbReference type="GO" id="GO:0005615">
    <property type="term" value="C:extracellular space"/>
    <property type="evidence" value="ECO:0007669"/>
    <property type="project" value="TreeGrafter"/>
</dbReference>
<reference evidence="6" key="1">
    <citation type="submission" date="2012-07" db="EMBL/GenBank/DDBJ databases">
        <title>Genome of the Chinese tree shrew, a rising model animal genetically related to primates.</title>
        <authorList>
            <person name="Zhang G."/>
            <person name="Fan Y."/>
            <person name="Yao Y."/>
            <person name="Huang Z."/>
        </authorList>
    </citation>
    <scope>NUCLEOTIDE SEQUENCE [LARGE SCALE GENOMIC DNA]</scope>
</reference>
<dbReference type="Proteomes" id="UP000011518">
    <property type="component" value="Unassembled WGS sequence"/>
</dbReference>
<gene>
    <name evidence="5" type="ORF">TREES_T100011420</name>
</gene>
<evidence type="ECO:0000313" key="5">
    <source>
        <dbReference type="EMBL" id="ELW71139.1"/>
    </source>
</evidence>
<sequence length="53" mass="5564">MALCSQGAPVSPAGAHVMLCQLSVRCGDALYDPLQHCCHDDAVVPLGRTRSVN</sequence>
<organism evidence="5 6">
    <name type="scientific">Tupaia chinensis</name>
    <name type="common">Chinese tree shrew</name>
    <name type="synonym">Tupaia belangeri chinensis</name>
    <dbReference type="NCBI Taxonomy" id="246437"/>
    <lineage>
        <taxon>Eukaryota</taxon>
        <taxon>Metazoa</taxon>
        <taxon>Chordata</taxon>
        <taxon>Craniata</taxon>
        <taxon>Vertebrata</taxon>
        <taxon>Euteleostomi</taxon>
        <taxon>Mammalia</taxon>
        <taxon>Eutheria</taxon>
        <taxon>Euarchontoglires</taxon>
        <taxon>Scandentia</taxon>
        <taxon>Tupaiidae</taxon>
        <taxon>Tupaia</taxon>
    </lineage>
</organism>
<dbReference type="Pfam" id="PF14653">
    <property type="entry name" value="IGFL"/>
    <property type="match status" value="1"/>
</dbReference>
<dbReference type="PANTHER" id="PTHR34827">
    <property type="entry name" value="INSULIN GROWTH FACTOR-LIKE FAMILY MEMBER 3-RELATED"/>
    <property type="match status" value="1"/>
</dbReference>
<evidence type="ECO:0000256" key="3">
    <source>
        <dbReference type="ARBA" id="ARBA00022525"/>
    </source>
</evidence>
<comment type="similarity">
    <text evidence="2">Belongs to the IGFL family.</text>
</comment>
<keyword evidence="3" id="KW-0964">Secreted</keyword>
<dbReference type="PANTHER" id="PTHR34827:SF2">
    <property type="entry name" value="INSULIN GROWTH FACTOR-LIKE FAMILY MEMBER 1"/>
    <property type="match status" value="1"/>
</dbReference>
<keyword evidence="6" id="KW-1185">Reference proteome</keyword>
<dbReference type="STRING" id="246437.L9L911"/>
<protein>
    <submittedName>
        <fullName evidence="5">Insulin growth factor-like family member 1</fullName>
    </submittedName>
</protein>
<keyword evidence="4" id="KW-0732">Signal</keyword>
<dbReference type="InParanoid" id="L9L911"/>
<proteinExistence type="inferred from homology"/>
<accession>L9L911</accession>
<dbReference type="EMBL" id="KB320473">
    <property type="protein sequence ID" value="ELW71139.1"/>
    <property type="molecule type" value="Genomic_DNA"/>
</dbReference>
<dbReference type="GO" id="GO:0005102">
    <property type="term" value="F:signaling receptor binding"/>
    <property type="evidence" value="ECO:0007669"/>
    <property type="project" value="TreeGrafter"/>
</dbReference>
<reference evidence="6" key="2">
    <citation type="journal article" date="2013" name="Nat. Commun.">
        <title>Genome of the Chinese tree shrew.</title>
        <authorList>
            <person name="Fan Y."/>
            <person name="Huang Z.Y."/>
            <person name="Cao C.C."/>
            <person name="Chen C.S."/>
            <person name="Chen Y.X."/>
            <person name="Fan D.D."/>
            <person name="He J."/>
            <person name="Hou H.L."/>
            <person name="Hu L."/>
            <person name="Hu X.T."/>
            <person name="Jiang X.T."/>
            <person name="Lai R."/>
            <person name="Lang Y.S."/>
            <person name="Liang B."/>
            <person name="Liao S.G."/>
            <person name="Mu D."/>
            <person name="Ma Y.Y."/>
            <person name="Niu Y.Y."/>
            <person name="Sun X.Q."/>
            <person name="Xia J.Q."/>
            <person name="Xiao J."/>
            <person name="Xiong Z.Q."/>
            <person name="Xu L."/>
            <person name="Yang L."/>
            <person name="Zhang Y."/>
            <person name="Zhao W."/>
            <person name="Zhao X.D."/>
            <person name="Zheng Y.T."/>
            <person name="Zhou J.M."/>
            <person name="Zhu Y.B."/>
            <person name="Zhang G.J."/>
            <person name="Wang J."/>
            <person name="Yao Y.G."/>
        </authorList>
    </citation>
    <scope>NUCLEOTIDE SEQUENCE [LARGE SCALE GENOMIC DNA]</scope>
</reference>
<dbReference type="InterPro" id="IPR032744">
    <property type="entry name" value="IGFL"/>
</dbReference>
<dbReference type="AlphaFoldDB" id="L9L911"/>
<evidence type="ECO:0000256" key="2">
    <source>
        <dbReference type="ARBA" id="ARBA00009529"/>
    </source>
</evidence>
<evidence type="ECO:0000313" key="6">
    <source>
        <dbReference type="Proteomes" id="UP000011518"/>
    </source>
</evidence>
<comment type="subcellular location">
    <subcellularLocation>
        <location evidence="1">Secreted</location>
    </subcellularLocation>
</comment>
<evidence type="ECO:0000256" key="1">
    <source>
        <dbReference type="ARBA" id="ARBA00004613"/>
    </source>
</evidence>
<name>L9L911_TUPCH</name>
<evidence type="ECO:0000256" key="4">
    <source>
        <dbReference type="ARBA" id="ARBA00022729"/>
    </source>
</evidence>